<dbReference type="EC" id="6.3.3.3" evidence="8"/>
<dbReference type="SUPFAM" id="SSF52540">
    <property type="entry name" value="P-loop containing nucleoside triphosphate hydrolases"/>
    <property type="match status" value="1"/>
</dbReference>
<name>A0A4R6UQ34_9GAMM</name>
<keyword evidence="3 8" id="KW-0479">Metal-binding</keyword>
<dbReference type="Proteomes" id="UP000295375">
    <property type="component" value="Unassembled WGS sequence"/>
</dbReference>
<dbReference type="GO" id="GO:0005829">
    <property type="term" value="C:cytosol"/>
    <property type="evidence" value="ECO:0007669"/>
    <property type="project" value="TreeGrafter"/>
</dbReference>
<comment type="function">
    <text evidence="8">Catalyzes a mechanistically unusual reaction, the ATP-dependent insertion of CO2 between the N7 and N8 nitrogen atoms of 7,8-diaminopelargonic acid (DAPA, also called 7,8-diammoniononanoate) to form a ureido ring.</text>
</comment>
<feature type="binding site" evidence="8">
    <location>
        <position position="17"/>
    </location>
    <ligand>
        <name>Mg(2+)</name>
        <dbReference type="ChEBI" id="CHEBI:18420"/>
    </ligand>
</feature>
<dbReference type="FunFam" id="3.40.50.300:FF:000292">
    <property type="entry name" value="ATP-dependent dethiobiotin synthetase BioD"/>
    <property type="match status" value="1"/>
</dbReference>
<dbReference type="CDD" id="cd03109">
    <property type="entry name" value="DTBS"/>
    <property type="match status" value="1"/>
</dbReference>
<reference evidence="9 10" key="1">
    <citation type="submission" date="2019-03" db="EMBL/GenBank/DDBJ databases">
        <title>Genomic Encyclopedia of Type Strains, Phase IV (KMG-IV): sequencing the most valuable type-strain genomes for metagenomic binning, comparative biology and taxonomic classification.</title>
        <authorList>
            <person name="Goeker M."/>
        </authorList>
    </citation>
    <scope>NUCLEOTIDE SEQUENCE [LARGE SCALE GENOMIC DNA]</scope>
    <source>
        <strain evidence="9 10">DSM 103792</strain>
    </source>
</reference>
<evidence type="ECO:0000256" key="4">
    <source>
        <dbReference type="ARBA" id="ARBA00022741"/>
    </source>
</evidence>
<evidence type="ECO:0000313" key="10">
    <source>
        <dbReference type="Proteomes" id="UP000295375"/>
    </source>
</evidence>
<dbReference type="UniPathway" id="UPA00078">
    <property type="reaction ID" value="UER00161"/>
</dbReference>
<dbReference type="GO" id="GO:0005524">
    <property type="term" value="F:ATP binding"/>
    <property type="evidence" value="ECO:0007669"/>
    <property type="project" value="UniProtKB-UniRule"/>
</dbReference>
<comment type="cofactor">
    <cofactor evidence="8">
        <name>Mg(2+)</name>
        <dbReference type="ChEBI" id="CHEBI:18420"/>
    </cofactor>
</comment>
<evidence type="ECO:0000256" key="5">
    <source>
        <dbReference type="ARBA" id="ARBA00022756"/>
    </source>
</evidence>
<comment type="pathway">
    <text evidence="8">Cofactor biosynthesis; biotin biosynthesis; biotin from 7,8-diaminononanoate: step 1/2.</text>
</comment>
<dbReference type="Pfam" id="PF13500">
    <property type="entry name" value="AAA_26"/>
    <property type="match status" value="1"/>
</dbReference>
<evidence type="ECO:0000256" key="1">
    <source>
        <dbReference type="ARBA" id="ARBA00022490"/>
    </source>
</evidence>
<dbReference type="PANTHER" id="PTHR43210:SF5">
    <property type="entry name" value="DETHIOBIOTIN SYNTHETASE"/>
    <property type="match status" value="1"/>
</dbReference>
<protein>
    <recommendedName>
        <fullName evidence="8">ATP-dependent dethiobiotin synthetase BioD</fullName>
        <ecNumber evidence="8">6.3.3.3</ecNumber>
    </recommendedName>
    <alternativeName>
        <fullName evidence="8">DTB synthetase</fullName>
        <shortName evidence="8">DTBS</shortName>
    </alternativeName>
    <alternativeName>
        <fullName evidence="8">Dethiobiotin synthase</fullName>
    </alternativeName>
</protein>
<comment type="catalytic activity">
    <reaction evidence="8">
        <text>(7R,8S)-7,8-diammoniononanoate + CO2 + ATP = (4R,5S)-dethiobiotin + ADP + phosphate + 3 H(+)</text>
        <dbReference type="Rhea" id="RHEA:15805"/>
        <dbReference type="ChEBI" id="CHEBI:15378"/>
        <dbReference type="ChEBI" id="CHEBI:16526"/>
        <dbReference type="ChEBI" id="CHEBI:30616"/>
        <dbReference type="ChEBI" id="CHEBI:43474"/>
        <dbReference type="ChEBI" id="CHEBI:149469"/>
        <dbReference type="ChEBI" id="CHEBI:149473"/>
        <dbReference type="ChEBI" id="CHEBI:456216"/>
        <dbReference type="EC" id="6.3.3.3"/>
    </reaction>
</comment>
<dbReference type="EMBL" id="SNYM01000004">
    <property type="protein sequence ID" value="TDQ49350.1"/>
    <property type="molecule type" value="Genomic_DNA"/>
</dbReference>
<dbReference type="OrthoDB" id="9802097at2"/>
<dbReference type="GO" id="GO:0042803">
    <property type="term" value="F:protein homodimerization activity"/>
    <property type="evidence" value="ECO:0007669"/>
    <property type="project" value="UniProtKB-ARBA"/>
</dbReference>
<dbReference type="Gene3D" id="3.40.50.300">
    <property type="entry name" value="P-loop containing nucleotide triphosphate hydrolases"/>
    <property type="match status" value="1"/>
</dbReference>
<feature type="binding site" evidence="8">
    <location>
        <position position="117"/>
    </location>
    <ligand>
        <name>Mg(2+)</name>
        <dbReference type="ChEBI" id="CHEBI:18420"/>
    </ligand>
</feature>
<evidence type="ECO:0000313" key="9">
    <source>
        <dbReference type="EMBL" id="TDQ49350.1"/>
    </source>
</evidence>
<dbReference type="GO" id="GO:0009102">
    <property type="term" value="P:biotin biosynthetic process"/>
    <property type="evidence" value="ECO:0007669"/>
    <property type="project" value="UniProtKB-UniRule"/>
</dbReference>
<gene>
    <name evidence="8" type="primary">bioD</name>
    <name evidence="9" type="ORF">EV696_10454</name>
</gene>
<accession>A0A4R6UQ34</accession>
<feature type="binding site" evidence="8">
    <location>
        <begin position="177"/>
        <end position="178"/>
    </location>
    <ligand>
        <name>ATP</name>
        <dbReference type="ChEBI" id="CHEBI:30616"/>
    </ligand>
</feature>
<comment type="subunit">
    <text evidence="8">Homodimer.</text>
</comment>
<comment type="subcellular location">
    <subcellularLocation>
        <location evidence="8">Cytoplasm</location>
    </subcellularLocation>
</comment>
<sequence length="224" mass="23580">MSKTIFITGTDTGVGKTHVSCALIRALQNAGRSVLAVKPVASGAEPIDGELKNEDALALQQALQSSVPYPLLNPFVFAPAIAPHIAARQAGVELSVARIAESLSWLRESDAEVVIIEGAGGWLVPLNERETFADLAASVGDGVVLVVGMRLGCINHALLSVSAIAQSGLPLLGWVANNPQPRMPMYDENLAYLREHIQAPMLAELAYNETALSLDSGTLAHLLG</sequence>
<keyword evidence="2 8" id="KW-0436">Ligase</keyword>
<feature type="binding site" evidence="8">
    <location>
        <position position="55"/>
    </location>
    <ligand>
        <name>Mg(2+)</name>
        <dbReference type="ChEBI" id="CHEBI:18420"/>
    </ligand>
</feature>
<comment type="caution">
    <text evidence="8">Lacks conserved residue(s) required for the propagation of feature annotation.</text>
</comment>
<feature type="binding site" evidence="8">
    <location>
        <begin position="13"/>
        <end position="18"/>
    </location>
    <ligand>
        <name>ATP</name>
        <dbReference type="ChEBI" id="CHEBI:30616"/>
    </ligand>
</feature>
<feature type="active site" evidence="8">
    <location>
        <position position="38"/>
    </location>
</feature>
<keyword evidence="5 8" id="KW-0093">Biotin biosynthesis</keyword>
<dbReference type="NCBIfam" id="TIGR00347">
    <property type="entry name" value="bioD"/>
    <property type="match status" value="1"/>
</dbReference>
<dbReference type="HAMAP" id="MF_00336">
    <property type="entry name" value="BioD"/>
    <property type="match status" value="1"/>
</dbReference>
<evidence type="ECO:0000256" key="8">
    <source>
        <dbReference type="HAMAP-Rule" id="MF_00336"/>
    </source>
</evidence>
<dbReference type="InterPro" id="IPR004472">
    <property type="entry name" value="DTB_synth_BioD"/>
</dbReference>
<comment type="caution">
    <text evidence="9">The sequence shown here is derived from an EMBL/GenBank/DDBJ whole genome shotgun (WGS) entry which is preliminary data.</text>
</comment>
<dbReference type="AlphaFoldDB" id="A0A4R6UQ34"/>
<feature type="binding site" evidence="8">
    <location>
        <begin position="117"/>
        <end position="120"/>
    </location>
    <ligand>
        <name>ATP</name>
        <dbReference type="ChEBI" id="CHEBI:30616"/>
    </ligand>
</feature>
<dbReference type="GO" id="GO:0000287">
    <property type="term" value="F:magnesium ion binding"/>
    <property type="evidence" value="ECO:0007669"/>
    <property type="project" value="UniProtKB-UniRule"/>
</dbReference>
<dbReference type="PIRSF" id="PIRSF006755">
    <property type="entry name" value="DTB_synth"/>
    <property type="match status" value="1"/>
</dbReference>
<feature type="binding site" evidence="8">
    <location>
        <position position="42"/>
    </location>
    <ligand>
        <name>substrate</name>
    </ligand>
</feature>
<organism evidence="9 10">
    <name type="scientific">Permianibacter aggregans</name>
    <dbReference type="NCBI Taxonomy" id="1510150"/>
    <lineage>
        <taxon>Bacteria</taxon>
        <taxon>Pseudomonadati</taxon>
        <taxon>Pseudomonadota</taxon>
        <taxon>Gammaproteobacteria</taxon>
        <taxon>Pseudomonadales</taxon>
        <taxon>Pseudomonadaceae</taxon>
        <taxon>Permianibacter</taxon>
    </lineage>
</organism>
<dbReference type="PANTHER" id="PTHR43210">
    <property type="entry name" value="DETHIOBIOTIN SYNTHETASE"/>
    <property type="match status" value="1"/>
</dbReference>
<keyword evidence="6 8" id="KW-0067">ATP-binding</keyword>
<dbReference type="InterPro" id="IPR027417">
    <property type="entry name" value="P-loop_NTPase"/>
</dbReference>
<keyword evidence="1 8" id="KW-0963">Cytoplasm</keyword>
<keyword evidence="4 8" id="KW-0547">Nucleotide-binding</keyword>
<evidence type="ECO:0000256" key="2">
    <source>
        <dbReference type="ARBA" id="ARBA00022598"/>
    </source>
</evidence>
<keyword evidence="7 8" id="KW-0460">Magnesium</keyword>
<feature type="binding site" evidence="8">
    <location>
        <position position="55"/>
    </location>
    <ligand>
        <name>ATP</name>
        <dbReference type="ChEBI" id="CHEBI:30616"/>
    </ligand>
</feature>
<proteinExistence type="inferred from homology"/>
<evidence type="ECO:0000256" key="6">
    <source>
        <dbReference type="ARBA" id="ARBA00022840"/>
    </source>
</evidence>
<keyword evidence="10" id="KW-1185">Reference proteome</keyword>
<evidence type="ECO:0000256" key="7">
    <source>
        <dbReference type="ARBA" id="ARBA00022842"/>
    </source>
</evidence>
<dbReference type="GO" id="GO:0004141">
    <property type="term" value="F:dethiobiotin synthase activity"/>
    <property type="evidence" value="ECO:0007669"/>
    <property type="project" value="UniProtKB-UniRule"/>
</dbReference>
<dbReference type="RefSeq" id="WP_133588861.1">
    <property type="nucleotide sequence ID" value="NZ_CP037953.1"/>
</dbReference>
<comment type="similarity">
    <text evidence="8">Belongs to the dethiobiotin synthetase family.</text>
</comment>
<evidence type="ECO:0000256" key="3">
    <source>
        <dbReference type="ARBA" id="ARBA00022723"/>
    </source>
</evidence>